<feature type="transmembrane region" description="Helical" evidence="12">
    <location>
        <begin position="929"/>
        <end position="948"/>
    </location>
</feature>
<gene>
    <name evidence="15" type="primary">BST1</name>
    <name evidence="15" type="ORF">N0V83_009247</name>
</gene>
<dbReference type="Pfam" id="PF25141">
    <property type="entry name" value="PGAP1_2nd"/>
    <property type="match status" value="1"/>
</dbReference>
<reference evidence="15" key="1">
    <citation type="submission" date="2022-10" db="EMBL/GenBank/DDBJ databases">
        <title>Tapping the CABI collections for fungal endophytes: first genome assemblies for Collariella, Neodidymelliopsis, Ascochyta clinopodiicola, Didymella pomorum, Didymosphaeria variabile, Neocosmospora piperis and Neocucurbitaria cava.</title>
        <authorList>
            <person name="Hill R."/>
        </authorList>
    </citation>
    <scope>NUCLEOTIDE SEQUENCE</scope>
    <source>
        <strain evidence="15">IMI 356814</strain>
    </source>
</reference>
<dbReference type="GO" id="GO:0005789">
    <property type="term" value="C:endoplasmic reticulum membrane"/>
    <property type="evidence" value="ECO:0007669"/>
    <property type="project" value="UniProtKB-SubCell"/>
</dbReference>
<dbReference type="Proteomes" id="UP001140560">
    <property type="component" value="Unassembled WGS sequence"/>
</dbReference>
<keyword evidence="7 12" id="KW-0378">Hydrolase</keyword>
<name>A0A9W9CIS9_9PLEO</name>
<evidence type="ECO:0000256" key="8">
    <source>
        <dbReference type="ARBA" id="ARBA00022824"/>
    </source>
</evidence>
<evidence type="ECO:0000256" key="7">
    <source>
        <dbReference type="ARBA" id="ARBA00022801"/>
    </source>
</evidence>
<keyword evidence="6 12" id="KW-0812">Transmembrane</keyword>
<feature type="domain" description="GPI inositol-deacylase PGAP1-like alpha/beta" evidence="13">
    <location>
        <begin position="122"/>
        <end position="365"/>
    </location>
</feature>
<comment type="similarity">
    <text evidence="3 12">Belongs to the GPI inositol-deacylase family.</text>
</comment>
<sequence length="1081" mass="120807">MTDSLAKDMILDSPVEGHDKKWRQRLRNPWACSLYTLVTTAAAFAALFLMVQSFLVRQLDVKGCEMSYMRPAYIELESFDMEHTRFASKYSLYLYREGGIDEDPRVRRPVERHKQRTDKMQVKGVPVLFIPGNAGSYKQVRSLASEAAYHYHNNIREDVGARQAGKRPLDFFSVDFNEDITAFHGQTLLDQADYLNDAIAYILSLYHTPGHVLRDSHLPDPASVIIVGHSMGGVVARTMLTMPNYQARSINTIITLAAPHARPPVSFDGDIVRTYKGVNDYWRHAYSQKWAIDNPLWHVTLISIAGGGLDTMISSDYAAIESFVPETHGFTVFTSSMPNVWTGMDHLAITWCDQNRKSVIRALYDVIDASRATQTVTRAQRMRGFKKWFLSGLEDVTEKTLPHKEAKTLLTLEEDSAIVPQGERLVIRNLGRNKQTPHAYLFAVPPLDAERRKFTLLTNEKLDSLGEHGTLEVLFCSVFPSAPGQSTTLFSMNMDLSGDSTGATRLACKNAASDIIALPASTAQSTYPFKTGQRPFSYLQYELEDLAEYKFVAIVDKSSGPSAGWVVAEFSTTSDSLVKVDMGLQRLLTTGLSFRLPARRPLTVDIKVPALHSSLLAYNVHITKQSCDKGELFAPLLRQYVTDVYESKFFVNVQDASINLHGVSPYMPPALHSKQPTNGLSLQVWIDPTCDSSVDFSLKVDVLGSLGKLWMRYRIVFAAFPILIVALVLRQQFKVYDETGVFMSFAQSLNECLSTSIPLTLAALTFLSIVLAGSRHQSVKYGSVDGAPANATTMLDKADHELLLGSDDPFFWFLVPLFGLMCTGICVTVNYIALLLEYIFALIYSSVRRSTPRKDEAKRLPSAFAATPTRQRILTSCILLSLVSTVIPYHFAYVILCLVQLATSVRSFRLARETHLDSHYNFHNYTHSILILMLWILPINLPVLVVWIRNLTIHWLTPFSPHHNILSIMPFVFLVETLSAGRMVPRNVQSQSSRSSISMAMVTNVLLFSIGAYAAVYGVTYAYVLHQLANILCAWLVAVHFFDVSRLPSYGVGKIRGSWGSLLDRGTGGRGVDGEETKKRP</sequence>
<keyword evidence="5 12" id="KW-0813">Transport</keyword>
<evidence type="ECO:0000256" key="12">
    <source>
        <dbReference type="RuleBase" id="RU365011"/>
    </source>
</evidence>
<feature type="transmembrane region" description="Helical" evidence="12">
    <location>
        <begin position="889"/>
        <end position="908"/>
    </location>
</feature>
<keyword evidence="10 12" id="KW-1133">Transmembrane helix</keyword>
<dbReference type="PANTHER" id="PTHR15495:SF7">
    <property type="entry name" value="GPI INOSITOL-DEACYLASE"/>
    <property type="match status" value="1"/>
</dbReference>
<feature type="transmembrane region" description="Helical" evidence="12">
    <location>
        <begin position="810"/>
        <end position="843"/>
    </location>
</feature>
<feature type="domain" description="GPI inositol-deacylase transmembrane" evidence="14">
    <location>
        <begin position="716"/>
        <end position="1041"/>
    </location>
</feature>
<evidence type="ECO:0000256" key="10">
    <source>
        <dbReference type="ARBA" id="ARBA00022989"/>
    </source>
</evidence>
<dbReference type="InterPro" id="IPR039529">
    <property type="entry name" value="PGAP1/BST1"/>
</dbReference>
<evidence type="ECO:0000313" key="15">
    <source>
        <dbReference type="EMBL" id="KAJ4364650.1"/>
    </source>
</evidence>
<dbReference type="FunFam" id="3.40.50.1820:FF:000056">
    <property type="entry name" value="GPI inositol-deacylase"/>
    <property type="match status" value="1"/>
</dbReference>
<dbReference type="EC" id="3.1.-.-" evidence="12"/>
<feature type="transmembrane region" description="Helical" evidence="12">
    <location>
        <begin position="749"/>
        <end position="772"/>
    </location>
</feature>
<dbReference type="GO" id="GO:0015031">
    <property type="term" value="P:protein transport"/>
    <property type="evidence" value="ECO:0007669"/>
    <property type="project" value="UniProtKB-KW"/>
</dbReference>
<evidence type="ECO:0000256" key="1">
    <source>
        <dbReference type="ARBA" id="ARBA00003496"/>
    </source>
</evidence>
<keyword evidence="11 12" id="KW-0472">Membrane</keyword>
<dbReference type="GO" id="GO:0050185">
    <property type="term" value="F:phosphatidylinositol deacylase activity"/>
    <property type="evidence" value="ECO:0007669"/>
    <property type="project" value="TreeGrafter"/>
</dbReference>
<dbReference type="EMBL" id="JAPEUY010000017">
    <property type="protein sequence ID" value="KAJ4364650.1"/>
    <property type="molecule type" value="Genomic_DNA"/>
</dbReference>
<dbReference type="GO" id="GO:0006888">
    <property type="term" value="P:endoplasmic reticulum to Golgi vesicle-mediated transport"/>
    <property type="evidence" value="ECO:0007669"/>
    <property type="project" value="TreeGrafter"/>
</dbReference>
<evidence type="ECO:0000259" key="13">
    <source>
        <dbReference type="Pfam" id="PF07819"/>
    </source>
</evidence>
<organism evidence="15 16">
    <name type="scientific">Neocucurbitaria cava</name>
    <dbReference type="NCBI Taxonomy" id="798079"/>
    <lineage>
        <taxon>Eukaryota</taxon>
        <taxon>Fungi</taxon>
        <taxon>Dikarya</taxon>
        <taxon>Ascomycota</taxon>
        <taxon>Pezizomycotina</taxon>
        <taxon>Dothideomycetes</taxon>
        <taxon>Pleosporomycetidae</taxon>
        <taxon>Pleosporales</taxon>
        <taxon>Pleosporineae</taxon>
        <taxon>Cucurbitariaceae</taxon>
        <taxon>Neocucurbitaria</taxon>
    </lineage>
</organism>
<feature type="transmembrane region" description="Helical" evidence="12">
    <location>
        <begin position="997"/>
        <end position="1017"/>
    </location>
</feature>
<dbReference type="SUPFAM" id="SSF53474">
    <property type="entry name" value="alpha/beta-Hydrolases"/>
    <property type="match status" value="1"/>
</dbReference>
<comment type="caution">
    <text evidence="15">The sequence shown here is derived from an EMBL/GenBank/DDBJ whole genome shotgun (WGS) entry which is preliminary data.</text>
</comment>
<dbReference type="OrthoDB" id="348976at2759"/>
<evidence type="ECO:0000259" key="14">
    <source>
        <dbReference type="Pfam" id="PF25140"/>
    </source>
</evidence>
<feature type="transmembrane region" description="Helical" evidence="12">
    <location>
        <begin position="710"/>
        <end position="729"/>
    </location>
</feature>
<evidence type="ECO:0000256" key="9">
    <source>
        <dbReference type="ARBA" id="ARBA00022927"/>
    </source>
</evidence>
<dbReference type="AlphaFoldDB" id="A0A9W9CIS9"/>
<keyword evidence="9 12" id="KW-0653">Protein transport</keyword>
<keyword evidence="8 12" id="KW-0256">Endoplasmic reticulum</keyword>
<proteinExistence type="inferred from homology"/>
<dbReference type="InterPro" id="IPR012908">
    <property type="entry name" value="PGAP1-ab_dom-like"/>
</dbReference>
<evidence type="ECO:0000256" key="4">
    <source>
        <dbReference type="ARBA" id="ARBA00015856"/>
    </source>
</evidence>
<comment type="subcellular location">
    <subcellularLocation>
        <location evidence="2">Endoplasmic reticulum membrane</location>
        <topology evidence="2">Multi-pass membrane protein</topology>
    </subcellularLocation>
</comment>
<evidence type="ECO:0000256" key="5">
    <source>
        <dbReference type="ARBA" id="ARBA00022448"/>
    </source>
</evidence>
<evidence type="ECO:0000313" key="16">
    <source>
        <dbReference type="Proteomes" id="UP001140560"/>
    </source>
</evidence>
<feature type="transmembrane region" description="Helical" evidence="12">
    <location>
        <begin position="30"/>
        <end position="51"/>
    </location>
</feature>
<dbReference type="InterPro" id="IPR056824">
    <property type="entry name" value="PGAP1_TMD"/>
</dbReference>
<dbReference type="GO" id="GO:0006505">
    <property type="term" value="P:GPI anchor metabolic process"/>
    <property type="evidence" value="ECO:0007669"/>
    <property type="project" value="TreeGrafter"/>
</dbReference>
<evidence type="ECO:0000256" key="2">
    <source>
        <dbReference type="ARBA" id="ARBA00004477"/>
    </source>
</evidence>
<comment type="function">
    <text evidence="1 12">Involved in inositol deacylation of GPI-anchored proteins which plays important roles in the quality control and ER-associated degradation of GPI-anchored proteins.</text>
</comment>
<evidence type="ECO:0000256" key="3">
    <source>
        <dbReference type="ARBA" id="ARBA00006931"/>
    </source>
</evidence>
<evidence type="ECO:0000256" key="11">
    <source>
        <dbReference type="ARBA" id="ARBA00023136"/>
    </source>
</evidence>
<dbReference type="InterPro" id="IPR029058">
    <property type="entry name" value="AB_hydrolase_fold"/>
</dbReference>
<evidence type="ECO:0000256" key="6">
    <source>
        <dbReference type="ARBA" id="ARBA00022692"/>
    </source>
</evidence>
<protein>
    <recommendedName>
        <fullName evidence="4 12">GPI inositol-deacylase</fullName>
        <ecNumber evidence="12">3.1.-.-</ecNumber>
    </recommendedName>
</protein>
<dbReference type="Gene3D" id="3.40.50.1820">
    <property type="entry name" value="alpha/beta hydrolase"/>
    <property type="match status" value="1"/>
</dbReference>
<dbReference type="Pfam" id="PF07819">
    <property type="entry name" value="PGAP1"/>
    <property type="match status" value="1"/>
</dbReference>
<keyword evidence="16" id="KW-1185">Reference proteome</keyword>
<dbReference type="PANTHER" id="PTHR15495">
    <property type="entry name" value="NEGATIVE REGULATOR OF VESICLE FORMATION-RELATED"/>
    <property type="match status" value="1"/>
</dbReference>
<accession>A0A9W9CIS9</accession>
<dbReference type="Pfam" id="PF25140">
    <property type="entry name" value="PGAP1_TMD"/>
    <property type="match status" value="1"/>
</dbReference>